<name>A0A4R5KRM1_9MICC</name>
<dbReference type="PROSITE" id="PS51729">
    <property type="entry name" value="GNAT_YJDJ"/>
    <property type="match status" value="1"/>
</dbReference>
<dbReference type="InterPro" id="IPR045057">
    <property type="entry name" value="Gcn5-rel_NAT"/>
</dbReference>
<dbReference type="GO" id="GO:0016740">
    <property type="term" value="F:transferase activity"/>
    <property type="evidence" value="ECO:0007669"/>
    <property type="project" value="UniProtKB-KW"/>
</dbReference>
<keyword evidence="3" id="KW-1185">Reference proteome</keyword>
<organism evidence="2 3">
    <name type="scientific">Arthrobacter terricola</name>
    <dbReference type="NCBI Taxonomy" id="2547396"/>
    <lineage>
        <taxon>Bacteria</taxon>
        <taxon>Bacillati</taxon>
        <taxon>Actinomycetota</taxon>
        <taxon>Actinomycetes</taxon>
        <taxon>Micrococcales</taxon>
        <taxon>Micrococcaceae</taxon>
        <taxon>Arthrobacter</taxon>
    </lineage>
</organism>
<dbReference type="SUPFAM" id="SSF55729">
    <property type="entry name" value="Acyl-CoA N-acyltransferases (Nat)"/>
    <property type="match status" value="1"/>
</dbReference>
<comment type="caution">
    <text evidence="2">The sequence shown here is derived from an EMBL/GenBank/DDBJ whole genome shotgun (WGS) entry which is preliminary data.</text>
</comment>
<feature type="domain" description="N-acetyltransferase" evidence="1">
    <location>
        <begin position="19"/>
        <end position="105"/>
    </location>
</feature>
<reference evidence="2 3" key="1">
    <citation type="submission" date="2019-03" db="EMBL/GenBank/DDBJ databases">
        <title>Whole genome sequence of Arthrobacter sp JH1-1.</title>
        <authorList>
            <person name="Trinh H.N."/>
        </authorList>
    </citation>
    <scope>NUCLEOTIDE SEQUENCE [LARGE SCALE GENOMIC DNA]</scope>
    <source>
        <strain evidence="2 3">JH1-1</strain>
    </source>
</reference>
<dbReference type="EMBL" id="SMRU01000006">
    <property type="protein sequence ID" value="TDF98473.1"/>
    <property type="molecule type" value="Genomic_DNA"/>
</dbReference>
<dbReference type="Pfam" id="PF14542">
    <property type="entry name" value="Acetyltransf_CG"/>
    <property type="match status" value="1"/>
</dbReference>
<dbReference type="Proteomes" id="UP000295511">
    <property type="component" value="Unassembled WGS sequence"/>
</dbReference>
<keyword evidence="2" id="KW-0808">Transferase</keyword>
<dbReference type="PANTHER" id="PTHR31435:SF10">
    <property type="entry name" value="BSR4717 PROTEIN"/>
    <property type="match status" value="1"/>
</dbReference>
<gene>
    <name evidence="2" type="ORF">E1809_06780</name>
</gene>
<sequence>MTEFTESTAESFSAHVTTVRNDKFHRYELLVDGEVAVISQFMDKPGHIDFLHTETRPQFKGKGLAKVLAHFALDDVVASGKRIIPHCPFIAAYLRAHEGYELDVDWPPEPPVGEPGND</sequence>
<evidence type="ECO:0000313" key="3">
    <source>
        <dbReference type="Proteomes" id="UP000295511"/>
    </source>
</evidence>
<dbReference type="OrthoDB" id="5405911at2"/>
<dbReference type="InterPro" id="IPR016181">
    <property type="entry name" value="Acyl_CoA_acyltransferase"/>
</dbReference>
<dbReference type="AlphaFoldDB" id="A0A4R5KRM1"/>
<evidence type="ECO:0000259" key="1">
    <source>
        <dbReference type="PROSITE" id="PS51729"/>
    </source>
</evidence>
<dbReference type="InterPro" id="IPR031165">
    <property type="entry name" value="GNAT_YJDJ"/>
</dbReference>
<evidence type="ECO:0000313" key="2">
    <source>
        <dbReference type="EMBL" id="TDF98473.1"/>
    </source>
</evidence>
<dbReference type="RefSeq" id="WP_133203459.1">
    <property type="nucleotide sequence ID" value="NZ_SMRU01000006.1"/>
</dbReference>
<dbReference type="Gene3D" id="3.40.630.30">
    <property type="match status" value="1"/>
</dbReference>
<dbReference type="PANTHER" id="PTHR31435">
    <property type="entry name" value="PROTEIN NATD1"/>
    <property type="match status" value="1"/>
</dbReference>
<proteinExistence type="predicted"/>
<protein>
    <submittedName>
        <fullName evidence="2">N-acetyltransferase</fullName>
    </submittedName>
</protein>
<accession>A0A4R5KRM1</accession>